<evidence type="ECO:0000256" key="6">
    <source>
        <dbReference type="ARBA" id="ARBA00022989"/>
    </source>
</evidence>
<evidence type="ECO:0000256" key="9">
    <source>
        <dbReference type="RuleBase" id="RU368033"/>
    </source>
</evidence>
<comment type="function">
    <text evidence="8 9">Component of the signal peptidase complex (SPC) which catalyzes the cleavage of N-terminal signal sequences from nascent proteins as they are translocated into the lumen of the endoplasmic reticulum. Enhances the enzymatic activity of SPC and facilitates the interactions between different components of the translocation site.</text>
</comment>
<gene>
    <name evidence="10" type="ORF">A4U43_C06F4120</name>
</gene>
<dbReference type="GO" id="GO:0005787">
    <property type="term" value="C:signal peptidase complex"/>
    <property type="evidence" value="ECO:0007669"/>
    <property type="project" value="UniProtKB-UniRule"/>
</dbReference>
<dbReference type="PANTHER" id="PTHR13085">
    <property type="entry name" value="MICROSOMAL SIGNAL PEPTIDASE 25 KDA SUBUNIT"/>
    <property type="match status" value="1"/>
</dbReference>
<keyword evidence="5 9" id="KW-0256">Endoplasmic reticulum</keyword>
<evidence type="ECO:0000256" key="4">
    <source>
        <dbReference type="ARBA" id="ARBA00022692"/>
    </source>
</evidence>
<accession>A0A5P1ELM6</accession>
<dbReference type="OMA" id="YLAESAW"/>
<organism evidence="10 11">
    <name type="scientific">Asparagus officinalis</name>
    <name type="common">Garden asparagus</name>
    <dbReference type="NCBI Taxonomy" id="4686"/>
    <lineage>
        <taxon>Eukaryota</taxon>
        <taxon>Viridiplantae</taxon>
        <taxon>Streptophyta</taxon>
        <taxon>Embryophyta</taxon>
        <taxon>Tracheophyta</taxon>
        <taxon>Spermatophyta</taxon>
        <taxon>Magnoliopsida</taxon>
        <taxon>Liliopsida</taxon>
        <taxon>Asparagales</taxon>
        <taxon>Asparagaceae</taxon>
        <taxon>Asparagoideae</taxon>
        <taxon>Asparagus</taxon>
    </lineage>
</organism>
<dbReference type="Pfam" id="PF06703">
    <property type="entry name" value="SPC25"/>
    <property type="match status" value="1"/>
</dbReference>
<name>A0A5P1ELM6_ASPOF</name>
<feature type="transmembrane region" description="Helical" evidence="9">
    <location>
        <begin position="73"/>
        <end position="95"/>
    </location>
</feature>
<evidence type="ECO:0000313" key="11">
    <source>
        <dbReference type="Proteomes" id="UP000243459"/>
    </source>
</evidence>
<reference evidence="11" key="1">
    <citation type="journal article" date="2017" name="Nat. Commun.">
        <title>The asparagus genome sheds light on the origin and evolution of a young Y chromosome.</title>
        <authorList>
            <person name="Harkess A."/>
            <person name="Zhou J."/>
            <person name="Xu C."/>
            <person name="Bowers J.E."/>
            <person name="Van der Hulst R."/>
            <person name="Ayyampalayam S."/>
            <person name="Mercati F."/>
            <person name="Riccardi P."/>
            <person name="McKain M.R."/>
            <person name="Kakrana A."/>
            <person name="Tang H."/>
            <person name="Ray J."/>
            <person name="Groenendijk J."/>
            <person name="Arikit S."/>
            <person name="Mathioni S.M."/>
            <person name="Nakano M."/>
            <person name="Shan H."/>
            <person name="Telgmann-Rauber A."/>
            <person name="Kanno A."/>
            <person name="Yue Z."/>
            <person name="Chen H."/>
            <person name="Li W."/>
            <person name="Chen Y."/>
            <person name="Xu X."/>
            <person name="Zhang Y."/>
            <person name="Luo S."/>
            <person name="Chen H."/>
            <person name="Gao J."/>
            <person name="Mao Z."/>
            <person name="Pires J.C."/>
            <person name="Luo M."/>
            <person name="Kudrna D."/>
            <person name="Wing R.A."/>
            <person name="Meyers B.C."/>
            <person name="Yi K."/>
            <person name="Kong H."/>
            <person name="Lavrijsen P."/>
            <person name="Sunseri F."/>
            <person name="Falavigna A."/>
            <person name="Ye Y."/>
            <person name="Leebens-Mack J.H."/>
            <person name="Chen G."/>
        </authorList>
    </citation>
    <scope>NUCLEOTIDE SEQUENCE [LARGE SCALE GENOMIC DNA]</scope>
    <source>
        <strain evidence="11">cv. DH0086</strain>
    </source>
</reference>
<keyword evidence="11" id="KW-1185">Reference proteome</keyword>
<dbReference type="GO" id="GO:0006465">
    <property type="term" value="P:signal peptide processing"/>
    <property type="evidence" value="ECO:0007669"/>
    <property type="project" value="UniProtKB-UniRule"/>
</dbReference>
<dbReference type="EMBL" id="CM007386">
    <property type="protein sequence ID" value="ONK66097.1"/>
    <property type="molecule type" value="Genomic_DNA"/>
</dbReference>
<evidence type="ECO:0000256" key="3">
    <source>
        <dbReference type="ARBA" id="ARBA00017057"/>
    </source>
</evidence>
<dbReference type="PANTHER" id="PTHR13085:SF0">
    <property type="entry name" value="SIGNAL PEPTIDASE COMPLEX SUBUNIT 2"/>
    <property type="match status" value="1"/>
</dbReference>
<evidence type="ECO:0000256" key="2">
    <source>
        <dbReference type="ARBA" id="ARBA00007324"/>
    </source>
</evidence>
<feature type="transmembrane region" description="Helical" evidence="9">
    <location>
        <begin position="42"/>
        <end position="61"/>
    </location>
</feature>
<dbReference type="GO" id="GO:0045047">
    <property type="term" value="P:protein targeting to ER"/>
    <property type="evidence" value="ECO:0007669"/>
    <property type="project" value="TreeGrafter"/>
</dbReference>
<evidence type="ECO:0000256" key="5">
    <source>
        <dbReference type="ARBA" id="ARBA00022824"/>
    </source>
</evidence>
<keyword evidence="7 9" id="KW-0472">Membrane</keyword>
<evidence type="ECO:0000313" key="10">
    <source>
        <dbReference type="EMBL" id="ONK66097.1"/>
    </source>
</evidence>
<evidence type="ECO:0000256" key="7">
    <source>
        <dbReference type="ARBA" id="ARBA00023136"/>
    </source>
</evidence>
<dbReference type="GO" id="GO:0008233">
    <property type="term" value="F:peptidase activity"/>
    <property type="evidence" value="ECO:0007669"/>
    <property type="project" value="UniProtKB-UniRule"/>
</dbReference>
<evidence type="ECO:0000256" key="1">
    <source>
        <dbReference type="ARBA" id="ARBA00004477"/>
    </source>
</evidence>
<proteinExistence type="inferred from homology"/>
<dbReference type="InterPro" id="IPR009582">
    <property type="entry name" value="Spc2/SPCS2"/>
</dbReference>
<keyword evidence="6 9" id="KW-1133">Transmembrane helix</keyword>
<evidence type="ECO:0000256" key="8">
    <source>
        <dbReference type="ARBA" id="ARBA00045608"/>
    </source>
</evidence>
<comment type="subcellular location">
    <subcellularLocation>
        <location evidence="1 9">Endoplasmic reticulum membrane</location>
        <topology evidence="1 9">Multi-pass membrane protein</topology>
    </subcellularLocation>
</comment>
<sequence length="149" mass="16409">MARSIRSPKKANLLDQHSIKHLLDESVTEIVKSRGYVEDVRLSNAKSLIGAVAIGIALLAQFYPEKFPDNRDILIVCIGLYPSSLGSFSTTGLIVSSKLPRFANDGMLVEGLFWKDVERLIDDYNGDLKSTELASLLLTNESDIILVEA</sequence>
<protein>
    <recommendedName>
        <fullName evidence="3 9">Signal peptidase complex subunit 2</fullName>
    </recommendedName>
</protein>
<keyword evidence="4 9" id="KW-0812">Transmembrane</keyword>
<comment type="similarity">
    <text evidence="2 9">Belongs to the SPCS2 family.</text>
</comment>
<dbReference type="Gramene" id="ONK66097">
    <property type="protein sequence ID" value="ONK66097"/>
    <property type="gene ID" value="A4U43_C06F4120"/>
</dbReference>
<dbReference type="Proteomes" id="UP000243459">
    <property type="component" value="Chromosome 6"/>
</dbReference>
<dbReference type="AlphaFoldDB" id="A0A5P1ELM6"/>